<name>A0A839AEU9_9HYPH</name>
<evidence type="ECO:0000313" key="3">
    <source>
        <dbReference type="EMBL" id="MBA5778223.1"/>
    </source>
</evidence>
<dbReference type="RefSeq" id="WP_182166276.1">
    <property type="nucleotide sequence ID" value="NZ_JACFXV010000059.1"/>
</dbReference>
<proteinExistence type="predicted"/>
<evidence type="ECO:0000259" key="2">
    <source>
        <dbReference type="PROSITE" id="PS50943"/>
    </source>
</evidence>
<dbReference type="EMBL" id="JACFXV010000059">
    <property type="protein sequence ID" value="MBA5778223.1"/>
    <property type="molecule type" value="Genomic_DNA"/>
</dbReference>
<feature type="region of interest" description="Disordered" evidence="1">
    <location>
        <begin position="53"/>
        <end position="80"/>
    </location>
</feature>
<sequence length="80" mass="8628">MTPKEIRTALNLSQVALAEEIGCHQSAVSRAEASPSRMSGMLRRAYERLEARLSTSVARPTVTAASRDRADGPSDRQVSA</sequence>
<dbReference type="CDD" id="cd00093">
    <property type="entry name" value="HTH_XRE"/>
    <property type="match status" value="1"/>
</dbReference>
<dbReference type="InterPro" id="IPR010982">
    <property type="entry name" value="Lambda_DNA-bd_dom_sf"/>
</dbReference>
<accession>A0A839AEU9</accession>
<organism evidence="3 4">
    <name type="scientific">Stappia albiluteola</name>
    <dbReference type="NCBI Taxonomy" id="2758565"/>
    <lineage>
        <taxon>Bacteria</taxon>
        <taxon>Pseudomonadati</taxon>
        <taxon>Pseudomonadota</taxon>
        <taxon>Alphaproteobacteria</taxon>
        <taxon>Hyphomicrobiales</taxon>
        <taxon>Stappiaceae</taxon>
        <taxon>Stappia</taxon>
    </lineage>
</organism>
<dbReference type="Gene3D" id="1.10.260.40">
    <property type="entry name" value="lambda repressor-like DNA-binding domains"/>
    <property type="match status" value="1"/>
</dbReference>
<dbReference type="PROSITE" id="PS50943">
    <property type="entry name" value="HTH_CROC1"/>
    <property type="match status" value="1"/>
</dbReference>
<comment type="caution">
    <text evidence="3">The sequence shown here is derived from an EMBL/GenBank/DDBJ whole genome shotgun (WGS) entry which is preliminary data.</text>
</comment>
<keyword evidence="4" id="KW-1185">Reference proteome</keyword>
<dbReference type="AlphaFoldDB" id="A0A839AEU9"/>
<dbReference type="InterPro" id="IPR001387">
    <property type="entry name" value="Cro/C1-type_HTH"/>
</dbReference>
<dbReference type="SUPFAM" id="SSF47413">
    <property type="entry name" value="lambda repressor-like DNA-binding domains"/>
    <property type="match status" value="1"/>
</dbReference>
<evidence type="ECO:0000313" key="4">
    <source>
        <dbReference type="Proteomes" id="UP000541109"/>
    </source>
</evidence>
<reference evidence="3 4" key="1">
    <citation type="submission" date="2020-07" db="EMBL/GenBank/DDBJ databases">
        <title>Stappia sp., F7233, whole genome shotgun sequencing project.</title>
        <authorList>
            <person name="Jiang S."/>
            <person name="Liu Z.W."/>
            <person name="Du Z.J."/>
        </authorList>
    </citation>
    <scope>NUCLEOTIDE SEQUENCE [LARGE SCALE GENOMIC DNA]</scope>
    <source>
        <strain evidence="3 4">F7233</strain>
    </source>
</reference>
<dbReference type="Proteomes" id="UP000541109">
    <property type="component" value="Unassembled WGS sequence"/>
</dbReference>
<gene>
    <name evidence="3" type="ORF">H2509_13930</name>
</gene>
<dbReference type="Pfam" id="PF01381">
    <property type="entry name" value="HTH_3"/>
    <property type="match status" value="1"/>
</dbReference>
<feature type="domain" description="HTH cro/C1-type" evidence="2">
    <location>
        <begin position="4"/>
        <end position="32"/>
    </location>
</feature>
<protein>
    <submittedName>
        <fullName evidence="3">Helix-turn-helix transcriptional regulator</fullName>
    </submittedName>
</protein>
<evidence type="ECO:0000256" key="1">
    <source>
        <dbReference type="SAM" id="MobiDB-lite"/>
    </source>
</evidence>
<dbReference type="GO" id="GO:0003677">
    <property type="term" value="F:DNA binding"/>
    <property type="evidence" value="ECO:0007669"/>
    <property type="project" value="InterPro"/>
</dbReference>